<keyword evidence="2" id="KW-1185">Reference proteome</keyword>
<name>A0ABP9G6W9_9ACTN</name>
<organism evidence="1 2">
    <name type="scientific">Streptomonospora halophila</name>
    <dbReference type="NCBI Taxonomy" id="427369"/>
    <lineage>
        <taxon>Bacteria</taxon>
        <taxon>Bacillati</taxon>
        <taxon>Actinomycetota</taxon>
        <taxon>Actinomycetes</taxon>
        <taxon>Streptosporangiales</taxon>
        <taxon>Nocardiopsidaceae</taxon>
        <taxon>Streptomonospora</taxon>
    </lineage>
</organism>
<protein>
    <submittedName>
        <fullName evidence="1">Uncharacterized protein</fullName>
    </submittedName>
</protein>
<comment type="caution">
    <text evidence="1">The sequence shown here is derived from an EMBL/GenBank/DDBJ whole genome shotgun (WGS) entry which is preliminary data.</text>
</comment>
<sequence length="165" mass="17709">MVTGPRPGSRAWNCTDGGLLSRSQLKRVRKNRAGTHGVDVGTDVKYGDLQRCALDTGGGALIGRLSGSDEQGEWRDEDDNASDCEQRVRPCSALPTRRDLLVEVTDPCAAEIVNGRVCSGVRSSGRVHAIRPGKFRGFLGTVLSGMLLAAEAVFNEAADPENRDR</sequence>
<evidence type="ECO:0000313" key="2">
    <source>
        <dbReference type="Proteomes" id="UP001499993"/>
    </source>
</evidence>
<evidence type="ECO:0000313" key="1">
    <source>
        <dbReference type="EMBL" id="GAA4930182.1"/>
    </source>
</evidence>
<gene>
    <name evidence="1" type="ORF">GCM10023224_07280</name>
</gene>
<reference evidence="2" key="1">
    <citation type="journal article" date="2019" name="Int. J. Syst. Evol. Microbiol.">
        <title>The Global Catalogue of Microorganisms (GCM) 10K type strain sequencing project: providing services to taxonomists for standard genome sequencing and annotation.</title>
        <authorList>
            <consortium name="The Broad Institute Genomics Platform"/>
            <consortium name="The Broad Institute Genome Sequencing Center for Infectious Disease"/>
            <person name="Wu L."/>
            <person name="Ma J."/>
        </authorList>
    </citation>
    <scope>NUCLEOTIDE SEQUENCE [LARGE SCALE GENOMIC DNA]</scope>
    <source>
        <strain evidence="2">JCM 18123</strain>
    </source>
</reference>
<accession>A0ABP9G6W9</accession>
<proteinExistence type="predicted"/>
<dbReference type="Proteomes" id="UP001499993">
    <property type="component" value="Unassembled WGS sequence"/>
</dbReference>
<dbReference type="EMBL" id="BAABIK010000002">
    <property type="protein sequence ID" value="GAA4930182.1"/>
    <property type="molecule type" value="Genomic_DNA"/>
</dbReference>